<gene>
    <name evidence="8" type="ORF">ACFPWV_28940</name>
</gene>
<dbReference type="Gene3D" id="3.90.180.10">
    <property type="entry name" value="Medium-chain alcohol dehydrogenases, catalytic domain"/>
    <property type="match status" value="1"/>
</dbReference>
<dbReference type="InterPro" id="IPR013154">
    <property type="entry name" value="ADH-like_N"/>
</dbReference>
<dbReference type="EC" id="1.1.1.-" evidence="8"/>
<evidence type="ECO:0000313" key="8">
    <source>
        <dbReference type="EMBL" id="MFC5243893.1"/>
    </source>
</evidence>
<reference evidence="9" key="1">
    <citation type="journal article" date="2019" name="Int. J. Syst. Evol. Microbiol.">
        <title>The Global Catalogue of Microorganisms (GCM) 10K type strain sequencing project: providing services to taxonomists for standard genome sequencing and annotation.</title>
        <authorList>
            <consortium name="The Broad Institute Genomics Platform"/>
            <consortium name="The Broad Institute Genome Sequencing Center for Infectious Disease"/>
            <person name="Wu L."/>
            <person name="Ma J."/>
        </authorList>
    </citation>
    <scope>NUCLEOTIDE SEQUENCE [LARGE SCALE GENOMIC DNA]</scope>
    <source>
        <strain evidence="9">CGMCC 4.7131</strain>
    </source>
</reference>
<dbReference type="Pfam" id="PF08240">
    <property type="entry name" value="ADH_N"/>
    <property type="match status" value="1"/>
</dbReference>
<dbReference type="Proteomes" id="UP001596035">
    <property type="component" value="Unassembled WGS sequence"/>
</dbReference>
<name>A0ABW0DYI8_9ACTN</name>
<keyword evidence="3 5" id="KW-0862">Zinc</keyword>
<evidence type="ECO:0000256" key="4">
    <source>
        <dbReference type="ARBA" id="ARBA00023002"/>
    </source>
</evidence>
<dbReference type="PANTHER" id="PTHR42813:SF2">
    <property type="entry name" value="DEHYDROGENASE, ZINC-CONTAINING, PUTATIVE (AFU_ORTHOLOGUE AFUA_2G02810)-RELATED"/>
    <property type="match status" value="1"/>
</dbReference>
<protein>
    <submittedName>
        <fullName evidence="8">Zinc-dependent alcohol dehydrogenase</fullName>
        <ecNumber evidence="8">1.1.1.-</ecNumber>
    </submittedName>
</protein>
<accession>A0ABW0DYI8</accession>
<comment type="cofactor">
    <cofactor evidence="1 5">
        <name>Zn(2+)</name>
        <dbReference type="ChEBI" id="CHEBI:29105"/>
    </cofactor>
</comment>
<dbReference type="RefSeq" id="WP_344558787.1">
    <property type="nucleotide sequence ID" value="NZ_BAAATG010000011.1"/>
</dbReference>
<dbReference type="GO" id="GO:0016491">
    <property type="term" value="F:oxidoreductase activity"/>
    <property type="evidence" value="ECO:0007669"/>
    <property type="project" value="UniProtKB-KW"/>
</dbReference>
<keyword evidence="4 8" id="KW-0560">Oxidoreductase</keyword>
<feature type="domain" description="Alcohol dehydrogenase-like C-terminal" evidence="6">
    <location>
        <begin position="189"/>
        <end position="272"/>
    </location>
</feature>
<evidence type="ECO:0000313" key="9">
    <source>
        <dbReference type="Proteomes" id="UP001596035"/>
    </source>
</evidence>
<evidence type="ECO:0000256" key="1">
    <source>
        <dbReference type="ARBA" id="ARBA00001947"/>
    </source>
</evidence>
<dbReference type="Gene3D" id="3.40.50.720">
    <property type="entry name" value="NAD(P)-binding Rossmann-like Domain"/>
    <property type="match status" value="1"/>
</dbReference>
<dbReference type="InterPro" id="IPR036291">
    <property type="entry name" value="NAD(P)-bd_dom_sf"/>
</dbReference>
<dbReference type="SUPFAM" id="SSF51735">
    <property type="entry name" value="NAD(P)-binding Rossmann-fold domains"/>
    <property type="match status" value="1"/>
</dbReference>
<keyword evidence="2 5" id="KW-0479">Metal-binding</keyword>
<evidence type="ECO:0000256" key="3">
    <source>
        <dbReference type="ARBA" id="ARBA00022833"/>
    </source>
</evidence>
<dbReference type="SUPFAM" id="SSF50129">
    <property type="entry name" value="GroES-like"/>
    <property type="match status" value="1"/>
</dbReference>
<dbReference type="Pfam" id="PF00107">
    <property type="entry name" value="ADH_zinc_N"/>
    <property type="match status" value="1"/>
</dbReference>
<proteinExistence type="inferred from homology"/>
<evidence type="ECO:0000259" key="7">
    <source>
        <dbReference type="Pfam" id="PF08240"/>
    </source>
</evidence>
<evidence type="ECO:0000259" key="6">
    <source>
        <dbReference type="Pfam" id="PF00107"/>
    </source>
</evidence>
<comment type="similarity">
    <text evidence="5">Belongs to the zinc-containing alcohol dehydrogenase family.</text>
</comment>
<evidence type="ECO:0000256" key="2">
    <source>
        <dbReference type="ARBA" id="ARBA00022723"/>
    </source>
</evidence>
<sequence>MRALTWQGKRDVRVENVPDPRIEEPTDAVIRITSTGLCGSDLHLYEVLTPFMTPGDILGHEPMGIVEEVGAAVPDLQAGDRVVVPFQIACGNCWMCLTGLPTQCETTQVNAEGMGAALFGYTRLYGAVPGAQAEYLRVPQAQYGPIKVPEGPSDDRFVYLSDVLPTAWQAVEYAGVPRGGSVAVLGLGPIGDMACRVAQVKGAGRVFGVDLVPERLNRAKERGVETFDLRSFDDEKELVTAIRDRTDGRGPDAVIDAVGTEAHGSAAARMVQNASALLPRKLSGPMAERFSVDRLAALHTAIELVRRGGTISVIGVYGGMADPMPMLTLFDKQIQMRMGQANVRRWSDEIIPYLTDEDPLGVDDFATHHVPLAEGPDAYAMFQNKRDGAVKVLMRP</sequence>
<feature type="domain" description="Alcohol dehydrogenase-like N-terminal" evidence="7">
    <location>
        <begin position="25"/>
        <end position="146"/>
    </location>
</feature>
<dbReference type="InterPro" id="IPR013149">
    <property type="entry name" value="ADH-like_C"/>
</dbReference>
<comment type="caution">
    <text evidence="8">The sequence shown here is derived from an EMBL/GenBank/DDBJ whole genome shotgun (WGS) entry which is preliminary data.</text>
</comment>
<organism evidence="8 9">
    <name type="scientific">Streptomyces atrovirens</name>
    <dbReference type="NCBI Taxonomy" id="285556"/>
    <lineage>
        <taxon>Bacteria</taxon>
        <taxon>Bacillati</taxon>
        <taxon>Actinomycetota</taxon>
        <taxon>Actinomycetes</taxon>
        <taxon>Kitasatosporales</taxon>
        <taxon>Streptomycetaceae</taxon>
        <taxon>Streptomyces</taxon>
    </lineage>
</organism>
<dbReference type="PANTHER" id="PTHR42813">
    <property type="entry name" value="ZINC-TYPE ALCOHOL DEHYDROGENASE-LIKE"/>
    <property type="match status" value="1"/>
</dbReference>
<dbReference type="PROSITE" id="PS00059">
    <property type="entry name" value="ADH_ZINC"/>
    <property type="match status" value="1"/>
</dbReference>
<evidence type="ECO:0000256" key="5">
    <source>
        <dbReference type="RuleBase" id="RU361277"/>
    </source>
</evidence>
<dbReference type="EMBL" id="JBHSKN010000027">
    <property type="protein sequence ID" value="MFC5243893.1"/>
    <property type="molecule type" value="Genomic_DNA"/>
</dbReference>
<keyword evidence="9" id="KW-1185">Reference proteome</keyword>
<dbReference type="CDD" id="cd08283">
    <property type="entry name" value="FDH_like_1"/>
    <property type="match status" value="1"/>
</dbReference>
<dbReference type="InterPro" id="IPR002328">
    <property type="entry name" value="ADH_Zn_CS"/>
</dbReference>
<dbReference type="InterPro" id="IPR011032">
    <property type="entry name" value="GroES-like_sf"/>
</dbReference>